<dbReference type="Proteomes" id="UP001163846">
    <property type="component" value="Unassembled WGS sequence"/>
</dbReference>
<comment type="caution">
    <text evidence="2">The sequence shown here is derived from an EMBL/GenBank/DDBJ whole genome shotgun (WGS) entry which is preliminary data.</text>
</comment>
<accession>A0AA38UGI0</accession>
<sequence>MSPTSFSTSFSSSSHDLLQTWLLLSTHIPKLSKSCIRADSHPDLHSRSPSQFETWSEELLETVLSFDGQTHRIVDGSYARPTINNIDHTTTTTNGNGDSSPLAESTQVARMAQIALEAEKWDAHNAMAGSFIRLLTELDCRGICRGKSGGRAVYAALKAYFEPELVQSGSPSTSLSSSPSSPGFTHHWSARPVLFSSFHHTPHDPSKPISEYIDALLGARDRLNAVLPDSEKVGESCTKGVLVQNLWVGEAGADAGESSSSSSTYASYALYYALARSFLFSRTPEPSLDMCIAVLKLGDAVLRETVPDTAQTLRNDDAIEIVKSSGGIIDFKDTISQEHLGHLMSFLDLLQNHTQKSKNVIWKRLRLPMRSAEADRLDRELTLLNNTSKKIIRQKKILSRWSVTGASWPLELDGWTN</sequence>
<feature type="region of interest" description="Disordered" evidence="1">
    <location>
        <begin position="85"/>
        <end position="104"/>
    </location>
</feature>
<protein>
    <submittedName>
        <fullName evidence="2">Uncharacterized protein</fullName>
    </submittedName>
</protein>
<dbReference type="EMBL" id="MU806057">
    <property type="protein sequence ID" value="KAJ3840957.1"/>
    <property type="molecule type" value="Genomic_DNA"/>
</dbReference>
<name>A0AA38UGI0_9AGAR</name>
<evidence type="ECO:0000313" key="3">
    <source>
        <dbReference type="Proteomes" id="UP001163846"/>
    </source>
</evidence>
<evidence type="ECO:0000256" key="1">
    <source>
        <dbReference type="SAM" id="MobiDB-lite"/>
    </source>
</evidence>
<organism evidence="2 3">
    <name type="scientific">Lentinula raphanica</name>
    <dbReference type="NCBI Taxonomy" id="153919"/>
    <lineage>
        <taxon>Eukaryota</taxon>
        <taxon>Fungi</taxon>
        <taxon>Dikarya</taxon>
        <taxon>Basidiomycota</taxon>
        <taxon>Agaricomycotina</taxon>
        <taxon>Agaricomycetes</taxon>
        <taxon>Agaricomycetidae</taxon>
        <taxon>Agaricales</taxon>
        <taxon>Marasmiineae</taxon>
        <taxon>Omphalotaceae</taxon>
        <taxon>Lentinula</taxon>
    </lineage>
</organism>
<feature type="compositionally biased region" description="Low complexity" evidence="1">
    <location>
        <begin position="85"/>
        <end position="98"/>
    </location>
</feature>
<reference evidence="2" key="1">
    <citation type="submission" date="2022-08" db="EMBL/GenBank/DDBJ databases">
        <authorList>
            <consortium name="DOE Joint Genome Institute"/>
            <person name="Min B."/>
            <person name="Riley R."/>
            <person name="Sierra-Patev S."/>
            <person name="Naranjo-Ortiz M."/>
            <person name="Looney B."/>
            <person name="Konkel Z."/>
            <person name="Slot J.C."/>
            <person name="Sakamoto Y."/>
            <person name="Steenwyk J.L."/>
            <person name="Rokas A."/>
            <person name="Carro J."/>
            <person name="Camarero S."/>
            <person name="Ferreira P."/>
            <person name="Molpeceres G."/>
            <person name="Ruiz-Duenas F.J."/>
            <person name="Serrano A."/>
            <person name="Henrissat B."/>
            <person name="Drula E."/>
            <person name="Hughes K.W."/>
            <person name="Mata J.L."/>
            <person name="Ishikawa N.K."/>
            <person name="Vargas-Isla R."/>
            <person name="Ushijima S."/>
            <person name="Smith C.A."/>
            <person name="Ahrendt S."/>
            <person name="Andreopoulos W."/>
            <person name="He G."/>
            <person name="Labutti K."/>
            <person name="Lipzen A."/>
            <person name="Ng V."/>
            <person name="Sandor L."/>
            <person name="Barry K."/>
            <person name="Martinez A.T."/>
            <person name="Xiao Y."/>
            <person name="Gibbons J.G."/>
            <person name="Terashima K."/>
            <person name="Hibbett D.S."/>
            <person name="Grigoriev I.V."/>
        </authorList>
    </citation>
    <scope>NUCLEOTIDE SEQUENCE</scope>
    <source>
        <strain evidence="2">TFB9207</strain>
    </source>
</reference>
<gene>
    <name evidence="2" type="ORF">F5878DRAFT_42414</name>
</gene>
<evidence type="ECO:0000313" key="2">
    <source>
        <dbReference type="EMBL" id="KAJ3840957.1"/>
    </source>
</evidence>
<dbReference type="AlphaFoldDB" id="A0AA38UGI0"/>
<proteinExistence type="predicted"/>
<keyword evidence="3" id="KW-1185">Reference proteome</keyword>